<dbReference type="EMBL" id="DS499595">
    <property type="protein sequence ID" value="EDP55272.1"/>
    <property type="molecule type" value="Genomic_DNA"/>
</dbReference>
<dbReference type="HOGENOM" id="CLU_2359299_0_0_1"/>
<keyword evidence="3" id="KW-1185">Reference proteome</keyword>
<evidence type="ECO:0000313" key="2">
    <source>
        <dbReference type="EMBL" id="EDP55272.1"/>
    </source>
</evidence>
<evidence type="ECO:0000313" key="3">
    <source>
        <dbReference type="Proteomes" id="UP000001699"/>
    </source>
</evidence>
<sequence>MGYFRMRLPDAANQFVVFSPPELESMGNYRWGRAAVARRGCSVRRPVPAQSLDLKHLVDQKEVDYIDCKERKGRRDTALIRGTSRDKTDASEREAP</sequence>
<dbReference type="AlphaFoldDB" id="B0XVR4"/>
<protein>
    <submittedName>
        <fullName evidence="2">Uncharacterized protein</fullName>
    </submittedName>
</protein>
<dbReference type="Proteomes" id="UP000001699">
    <property type="component" value="Unassembled WGS sequence"/>
</dbReference>
<dbReference type="OrthoDB" id="3930719at2759"/>
<dbReference type="VEuPathDB" id="FungiDB:AFUB_033370"/>
<reference evidence="2 3" key="1">
    <citation type="journal article" date="2008" name="PLoS Genet.">
        <title>Genomic islands in the pathogenic filamentous fungus Aspergillus fumigatus.</title>
        <authorList>
            <person name="Fedorova N.D."/>
            <person name="Khaldi N."/>
            <person name="Joardar V.S."/>
            <person name="Maiti R."/>
            <person name="Amedeo P."/>
            <person name="Anderson M.J."/>
            <person name="Crabtree J."/>
            <person name="Silva J.C."/>
            <person name="Badger J.H."/>
            <person name="Albarraq A."/>
            <person name="Angiuoli S."/>
            <person name="Bussey H."/>
            <person name="Bowyer P."/>
            <person name="Cotty P.J."/>
            <person name="Dyer P.S."/>
            <person name="Egan A."/>
            <person name="Galens K."/>
            <person name="Fraser-Liggett C.M."/>
            <person name="Haas B.J."/>
            <person name="Inman J.M."/>
            <person name="Kent R."/>
            <person name="Lemieux S."/>
            <person name="Malavazi I."/>
            <person name="Orvis J."/>
            <person name="Roemer T."/>
            <person name="Ronning C.M."/>
            <person name="Sundaram J.P."/>
            <person name="Sutton G."/>
            <person name="Turner G."/>
            <person name="Venter J.C."/>
            <person name="White O.R."/>
            <person name="Whitty B.R."/>
            <person name="Youngman P."/>
            <person name="Wolfe K.H."/>
            <person name="Goldman G.H."/>
            <person name="Wortman J.R."/>
            <person name="Jiang B."/>
            <person name="Denning D.W."/>
            <person name="Nierman W.C."/>
        </authorList>
    </citation>
    <scope>NUCLEOTIDE SEQUENCE [LARGE SCALE GENOMIC DNA]</scope>
    <source>
        <strain evidence="3">CBS 144.89 / FGSC A1163 / CEA10</strain>
    </source>
</reference>
<feature type="region of interest" description="Disordered" evidence="1">
    <location>
        <begin position="76"/>
        <end position="96"/>
    </location>
</feature>
<accession>B0XVR4</accession>
<name>B0XVR4_ASPFC</name>
<proteinExistence type="predicted"/>
<organism evidence="2 3">
    <name type="scientific">Aspergillus fumigatus (strain CBS 144.89 / FGSC A1163 / CEA10)</name>
    <name type="common">Neosartorya fumigata</name>
    <dbReference type="NCBI Taxonomy" id="451804"/>
    <lineage>
        <taxon>Eukaryota</taxon>
        <taxon>Fungi</taxon>
        <taxon>Dikarya</taxon>
        <taxon>Ascomycota</taxon>
        <taxon>Pezizomycotina</taxon>
        <taxon>Eurotiomycetes</taxon>
        <taxon>Eurotiomycetidae</taxon>
        <taxon>Eurotiales</taxon>
        <taxon>Aspergillaceae</taxon>
        <taxon>Aspergillus</taxon>
        <taxon>Aspergillus subgen. Fumigati</taxon>
    </lineage>
</organism>
<gene>
    <name evidence="2" type="ORF">AFUB_033370</name>
</gene>
<evidence type="ECO:0000256" key="1">
    <source>
        <dbReference type="SAM" id="MobiDB-lite"/>
    </source>
</evidence>